<gene>
    <name evidence="5" type="primary">ubiX</name>
    <name evidence="7" type="ORF">D5R97_05305</name>
</gene>
<evidence type="ECO:0000256" key="3">
    <source>
        <dbReference type="ARBA" id="ARBA00022643"/>
    </source>
</evidence>
<feature type="binding site" evidence="5">
    <location>
        <begin position="10"/>
        <end position="12"/>
    </location>
    <ligand>
        <name>FMN</name>
        <dbReference type="ChEBI" id="CHEBI:58210"/>
    </ligand>
</feature>
<dbReference type="Gene3D" id="3.40.50.1950">
    <property type="entry name" value="Flavin prenyltransferase-like"/>
    <property type="match status" value="1"/>
</dbReference>
<feature type="binding site" evidence="5">
    <location>
        <begin position="104"/>
        <end position="107"/>
    </location>
    <ligand>
        <name>FMN</name>
        <dbReference type="ChEBI" id="CHEBI:58210"/>
    </ligand>
</feature>
<name>A0A424YEI6_9FIRM</name>
<dbReference type="PANTHER" id="PTHR35271">
    <property type="entry name" value="ABC TRANSPORTER, SUBSTRATE-BINDING LIPOPROTEIN-RELATED"/>
    <property type="match status" value="1"/>
</dbReference>
<dbReference type="InterPro" id="IPR003382">
    <property type="entry name" value="Flavoprotein"/>
</dbReference>
<keyword evidence="3 5" id="KW-0288">FMN</keyword>
<evidence type="ECO:0000256" key="1">
    <source>
        <dbReference type="ARBA" id="ARBA00022602"/>
    </source>
</evidence>
<feature type="binding site" evidence="5">
    <location>
        <position position="139"/>
    </location>
    <ligand>
        <name>FMN</name>
        <dbReference type="ChEBI" id="CHEBI:58210"/>
    </ligand>
</feature>
<dbReference type="CDD" id="cd06325">
    <property type="entry name" value="PBP1_ABC_unchar_transporter"/>
    <property type="match status" value="1"/>
</dbReference>
<accession>A0A424YEI6</accession>
<evidence type="ECO:0000256" key="5">
    <source>
        <dbReference type="HAMAP-Rule" id="MF_01984"/>
    </source>
</evidence>
<proteinExistence type="inferred from homology"/>
<dbReference type="Gene3D" id="3.40.50.2300">
    <property type="match status" value="2"/>
</dbReference>
<comment type="caution">
    <text evidence="5">Lacks conserved residue(s) required for the propagation of feature annotation.</text>
</comment>
<evidence type="ECO:0000259" key="6">
    <source>
        <dbReference type="Pfam" id="PF02441"/>
    </source>
</evidence>
<dbReference type="Pfam" id="PF04392">
    <property type="entry name" value="ABC_sub_bind"/>
    <property type="match status" value="1"/>
</dbReference>
<keyword evidence="2 5" id="KW-0285">Flavoprotein</keyword>
<dbReference type="NCBIfam" id="NF004685">
    <property type="entry name" value="PRK06029.1"/>
    <property type="match status" value="1"/>
</dbReference>
<dbReference type="HAMAP" id="MF_01984">
    <property type="entry name" value="ubiX_pad"/>
    <property type="match status" value="1"/>
</dbReference>
<protein>
    <recommendedName>
        <fullName evidence="5">Flavin prenyltransferase UbiX</fullName>
        <ecNumber evidence="5">2.5.1.129</ecNumber>
    </recommendedName>
</protein>
<dbReference type="Proteomes" id="UP000285138">
    <property type="component" value="Unassembled WGS sequence"/>
</dbReference>
<comment type="function">
    <text evidence="5">Flavin prenyltransferase that catalyzes the synthesis of the prenylated FMN cofactor (prenyl-FMN) for 4-hydroxy-3-polyprenylbenzoic acid decarboxylase UbiD. The prenyltransferase is metal-independent and links a dimethylallyl moiety from dimethylallyl monophosphate (DMAP) to the flavin N5 and C6 atoms of FMN.</text>
</comment>
<feature type="binding site" evidence="5">
    <location>
        <position position="169"/>
    </location>
    <ligand>
        <name>dimethylallyl phosphate</name>
        <dbReference type="ChEBI" id="CHEBI:88052"/>
    </ligand>
</feature>
<dbReference type="EC" id="2.5.1.129" evidence="5"/>
<evidence type="ECO:0000256" key="2">
    <source>
        <dbReference type="ARBA" id="ARBA00022630"/>
    </source>
</evidence>
<dbReference type="GO" id="GO:0106141">
    <property type="term" value="F:flavin prenyltransferase activity"/>
    <property type="evidence" value="ECO:0007669"/>
    <property type="project" value="UniProtKB-EC"/>
</dbReference>
<keyword evidence="1 5" id="KW-0637">Prenyltransferase</keyword>
<dbReference type="InterPro" id="IPR004507">
    <property type="entry name" value="UbiX-like"/>
</dbReference>
<evidence type="ECO:0000313" key="7">
    <source>
        <dbReference type="EMBL" id="RQD75953.1"/>
    </source>
</evidence>
<dbReference type="PANTHER" id="PTHR35271:SF1">
    <property type="entry name" value="ABC TRANSPORTER, SUBSTRATE-BINDING LIPOPROTEIN"/>
    <property type="match status" value="1"/>
</dbReference>
<dbReference type="InterPro" id="IPR036551">
    <property type="entry name" value="Flavin_trans-like"/>
</dbReference>
<evidence type="ECO:0000256" key="4">
    <source>
        <dbReference type="ARBA" id="ARBA00022679"/>
    </source>
</evidence>
<sequence length="505" mass="55712">MKNIIVGITGASGLNYARVLVRELYQKDYCIYLIVTEPGKIVMETELGIRFKRDDSFQEKQLKNLFEIPHKEKDRLVILDNRDLAAPVASGSFRVEAMVVIPCSMATISSIARGSSQDLLERAADVTIKEGRKLILVPRETPLSSIHLRNMLSLSESGVTLLPAMPAFYHQPRSLEDIFNFVAGRVLENLGMEHNLYDSWGSKREKIAGGKEFEYKIGILQLISHLDDTVEGFKEGLSSFREAEFTWDYRNVEGKVPLLGKEAEDLVSKGMDLIFACTTPAAKAAQEAAESRGTPLVFTPVLDPVKVGLVASWESSGNNLTGVSGLVSPELKLKKYKEVYPRLKKLFIIYERDNPNTAIEMEYLLKSVSAKGLKAEFFEVVQGEDLAKLKDKKYSPGTGLFVPISPLIEQNISQVISAAEKHKLPLMVPNEEGVKRGALLGLVASHYDLGFRAGLMAADILKGKDPADIPIEAPQDPRLVLNLDTAGHLNLKVPGALLEESAATY</sequence>
<feature type="domain" description="Flavoprotein" evidence="6">
    <location>
        <begin position="2"/>
        <end position="189"/>
    </location>
</feature>
<dbReference type="EMBL" id="QZAA01000134">
    <property type="protein sequence ID" value="RQD75953.1"/>
    <property type="molecule type" value="Genomic_DNA"/>
</dbReference>
<feature type="binding site" evidence="5">
    <location>
        <position position="36"/>
    </location>
    <ligand>
        <name>FMN</name>
        <dbReference type="ChEBI" id="CHEBI:58210"/>
    </ligand>
</feature>
<keyword evidence="4 5" id="KW-0808">Transferase</keyword>
<comment type="caution">
    <text evidence="7">The sequence shown here is derived from an EMBL/GenBank/DDBJ whole genome shotgun (WGS) entry which is preliminary data.</text>
</comment>
<evidence type="ECO:0000313" key="8">
    <source>
        <dbReference type="Proteomes" id="UP000285138"/>
    </source>
</evidence>
<dbReference type="AlphaFoldDB" id="A0A424YEI6"/>
<dbReference type="NCBIfam" id="TIGR00421">
    <property type="entry name" value="ubiX_pad"/>
    <property type="match status" value="1"/>
</dbReference>
<comment type="catalytic activity">
    <reaction evidence="5">
        <text>dimethylallyl phosphate + FMNH2 = prenylated FMNH2 + phosphate</text>
        <dbReference type="Rhea" id="RHEA:37743"/>
        <dbReference type="ChEBI" id="CHEBI:43474"/>
        <dbReference type="ChEBI" id="CHEBI:57618"/>
        <dbReference type="ChEBI" id="CHEBI:87467"/>
        <dbReference type="ChEBI" id="CHEBI:88052"/>
        <dbReference type="EC" id="2.5.1.129"/>
    </reaction>
</comment>
<dbReference type="InterPro" id="IPR007487">
    <property type="entry name" value="ABC_transpt-TYRBP-like"/>
</dbReference>
<comment type="similarity">
    <text evidence="5">Belongs to the UbiX/PAD1 family.</text>
</comment>
<reference evidence="7 8" key="1">
    <citation type="submission" date="2018-08" db="EMBL/GenBank/DDBJ databases">
        <title>The metabolism and importance of syntrophic acetate oxidation coupled to methane or sulfide production in haloalkaline environments.</title>
        <authorList>
            <person name="Timmers P.H.A."/>
            <person name="Vavourakis C.D."/>
            <person name="Sorokin D.Y."/>
            <person name="Sinninghe Damste J.S."/>
            <person name="Muyzer G."/>
            <person name="Stams A.J.M."/>
            <person name="Plugge C.M."/>
        </authorList>
    </citation>
    <scope>NUCLEOTIDE SEQUENCE [LARGE SCALE GENOMIC DNA]</scope>
    <source>
        <strain evidence="7">MSAO_Bac1</strain>
    </source>
</reference>
<dbReference type="Pfam" id="PF02441">
    <property type="entry name" value="Flavoprotein"/>
    <property type="match status" value="1"/>
</dbReference>
<feature type="binding site" evidence="5">
    <location>
        <position position="185"/>
    </location>
    <ligand>
        <name>dimethylallyl phosphate</name>
        <dbReference type="ChEBI" id="CHEBI:88052"/>
    </ligand>
</feature>
<dbReference type="SUPFAM" id="SSF52507">
    <property type="entry name" value="Homo-oligomeric flavin-containing Cys decarboxylases, HFCD"/>
    <property type="match status" value="1"/>
</dbReference>
<organism evidence="7 8">
    <name type="scientific">Candidatus Syntrophonatronum acetioxidans</name>
    <dbReference type="NCBI Taxonomy" id="1795816"/>
    <lineage>
        <taxon>Bacteria</taxon>
        <taxon>Bacillati</taxon>
        <taxon>Bacillota</taxon>
        <taxon>Clostridia</taxon>
        <taxon>Eubacteriales</taxon>
        <taxon>Syntrophomonadaceae</taxon>
        <taxon>Candidatus Syntrophonatronum</taxon>
    </lineage>
</organism>